<dbReference type="InterPro" id="IPR000387">
    <property type="entry name" value="Tyr_Pase_dom"/>
</dbReference>
<dbReference type="InterPro" id="IPR000242">
    <property type="entry name" value="PTP_cat"/>
</dbReference>
<proteinExistence type="predicted"/>
<gene>
    <name evidence="4" type="ORF">CYNAS_LOCUS15931</name>
</gene>
<feature type="domain" description="Tyrosine-protein phosphatase" evidence="2">
    <location>
        <begin position="82"/>
        <end position="343"/>
    </location>
</feature>
<protein>
    <recommendedName>
        <fullName evidence="6">Protein-tyrosine phosphatase</fullName>
    </recommendedName>
</protein>
<dbReference type="SMART" id="SM00404">
    <property type="entry name" value="PTPc_motif"/>
    <property type="match status" value="1"/>
</dbReference>
<dbReference type="PRINTS" id="PR00700">
    <property type="entry name" value="PRTYPHPHTASE"/>
</dbReference>
<dbReference type="PANTHER" id="PTHR46163">
    <property type="entry name" value="TYROSINE-PROTEIN PHOSPHATASE-RELATED"/>
    <property type="match status" value="1"/>
</dbReference>
<sequence length="378" mass="43550">MLATKNLKARWRSFASKDSSKNVEARLKSDSRKNKLSAKQKGKLKERSQSKQSQMQSQGQSKGNEVVEKWVMRALDMGVDALRAEYRSLARYTLPSVTYQAFVTNHPAGRNRYQDVPCQDQHRVVINWPGAPSDYIHANYVGTPKSEKRFICTQGPLDNTIPEFWMMVLQEESETIVMLCNCIETGKYKCAEYWPKQVGTSKTYAGIEITNMQIRPMSPDEPSVIVSVLFVKFFKPGGTQETREVRHYQWQDWPDRGVPPCRLTTMELLSRIRGTTKPIIVHCSAGIGRTGTIVAVEYILERMQAGKECAAMNDLLRELRDQRAYTIQNELQYLFIHRIMLCYFLEKHRQRYESILTGETQAKYQKFIQEYNAVTGTS</sequence>
<dbReference type="InterPro" id="IPR003595">
    <property type="entry name" value="Tyr_Pase_cat"/>
</dbReference>
<name>A0AA36MB30_CYLNA</name>
<accession>A0AA36MB30</accession>
<feature type="compositionally biased region" description="Low complexity" evidence="1">
    <location>
        <begin position="50"/>
        <end position="63"/>
    </location>
</feature>
<dbReference type="PROSITE" id="PS50056">
    <property type="entry name" value="TYR_PHOSPHATASE_2"/>
    <property type="match status" value="1"/>
</dbReference>
<dbReference type="PROSITE" id="PS00383">
    <property type="entry name" value="TYR_PHOSPHATASE_1"/>
    <property type="match status" value="1"/>
</dbReference>
<evidence type="ECO:0000259" key="3">
    <source>
        <dbReference type="PROSITE" id="PS50056"/>
    </source>
</evidence>
<dbReference type="Proteomes" id="UP001176961">
    <property type="component" value="Unassembled WGS sequence"/>
</dbReference>
<feature type="domain" description="Tyrosine specific protein phosphatases" evidence="3">
    <location>
        <begin position="263"/>
        <end position="334"/>
    </location>
</feature>
<feature type="region of interest" description="Disordered" evidence="1">
    <location>
        <begin position="1"/>
        <end position="63"/>
    </location>
</feature>
<organism evidence="4 5">
    <name type="scientific">Cylicocyclus nassatus</name>
    <name type="common">Nematode worm</name>
    <dbReference type="NCBI Taxonomy" id="53992"/>
    <lineage>
        <taxon>Eukaryota</taxon>
        <taxon>Metazoa</taxon>
        <taxon>Ecdysozoa</taxon>
        <taxon>Nematoda</taxon>
        <taxon>Chromadorea</taxon>
        <taxon>Rhabditida</taxon>
        <taxon>Rhabditina</taxon>
        <taxon>Rhabditomorpha</taxon>
        <taxon>Strongyloidea</taxon>
        <taxon>Strongylidae</taxon>
        <taxon>Cylicocyclus</taxon>
    </lineage>
</organism>
<evidence type="ECO:0000259" key="2">
    <source>
        <dbReference type="PROSITE" id="PS50055"/>
    </source>
</evidence>
<evidence type="ECO:0000313" key="4">
    <source>
        <dbReference type="EMBL" id="CAJ0603948.1"/>
    </source>
</evidence>
<dbReference type="CDD" id="cd00047">
    <property type="entry name" value="PTPc"/>
    <property type="match status" value="1"/>
</dbReference>
<dbReference type="GO" id="GO:0004725">
    <property type="term" value="F:protein tyrosine phosphatase activity"/>
    <property type="evidence" value="ECO:0007669"/>
    <property type="project" value="InterPro"/>
</dbReference>
<evidence type="ECO:0000313" key="5">
    <source>
        <dbReference type="Proteomes" id="UP001176961"/>
    </source>
</evidence>
<dbReference type="InterPro" id="IPR016130">
    <property type="entry name" value="Tyr_Pase_AS"/>
</dbReference>
<dbReference type="AlphaFoldDB" id="A0AA36MB30"/>
<dbReference type="PROSITE" id="PS50055">
    <property type="entry name" value="TYR_PHOSPHATASE_PTP"/>
    <property type="match status" value="1"/>
</dbReference>
<dbReference type="EMBL" id="CATQJL010000305">
    <property type="protein sequence ID" value="CAJ0603948.1"/>
    <property type="molecule type" value="Genomic_DNA"/>
</dbReference>
<dbReference type="SMART" id="SM00194">
    <property type="entry name" value="PTPc"/>
    <property type="match status" value="1"/>
</dbReference>
<evidence type="ECO:0000256" key="1">
    <source>
        <dbReference type="SAM" id="MobiDB-lite"/>
    </source>
</evidence>
<comment type="caution">
    <text evidence="4">The sequence shown here is derived from an EMBL/GenBank/DDBJ whole genome shotgun (WGS) entry which is preliminary data.</text>
</comment>
<dbReference type="Pfam" id="PF00102">
    <property type="entry name" value="Y_phosphatase"/>
    <property type="match status" value="1"/>
</dbReference>
<dbReference type="InterPro" id="IPR052782">
    <property type="entry name" value="Oocyte-zygote_transition_reg"/>
</dbReference>
<feature type="compositionally biased region" description="Basic and acidic residues" evidence="1">
    <location>
        <begin position="18"/>
        <end position="33"/>
    </location>
</feature>
<dbReference type="PANTHER" id="PTHR46163:SF20">
    <property type="entry name" value="PROTEIN-TYROSINE PHOSPHATASE"/>
    <property type="match status" value="1"/>
</dbReference>
<keyword evidence="5" id="KW-1185">Reference proteome</keyword>
<dbReference type="InterPro" id="IPR029021">
    <property type="entry name" value="Prot-tyrosine_phosphatase-like"/>
</dbReference>
<dbReference type="Gene3D" id="3.90.190.10">
    <property type="entry name" value="Protein tyrosine phosphatase superfamily"/>
    <property type="match status" value="1"/>
</dbReference>
<evidence type="ECO:0008006" key="6">
    <source>
        <dbReference type="Google" id="ProtNLM"/>
    </source>
</evidence>
<reference evidence="4" key="1">
    <citation type="submission" date="2023-07" db="EMBL/GenBank/DDBJ databases">
        <authorList>
            <consortium name="CYATHOMIX"/>
        </authorList>
    </citation>
    <scope>NUCLEOTIDE SEQUENCE</scope>
    <source>
        <strain evidence="4">N/A</strain>
    </source>
</reference>
<dbReference type="SUPFAM" id="SSF52799">
    <property type="entry name" value="(Phosphotyrosine protein) phosphatases II"/>
    <property type="match status" value="1"/>
</dbReference>